<dbReference type="InterPro" id="IPR050301">
    <property type="entry name" value="NTE"/>
</dbReference>
<dbReference type="InterPro" id="IPR016035">
    <property type="entry name" value="Acyl_Trfase/lysoPLipase"/>
</dbReference>
<feature type="short sequence motif" description="DGA/G" evidence="4">
    <location>
        <begin position="158"/>
        <end position="160"/>
    </location>
</feature>
<dbReference type="GO" id="GO:0016787">
    <property type="term" value="F:hydrolase activity"/>
    <property type="evidence" value="ECO:0007669"/>
    <property type="project" value="UniProtKB-UniRule"/>
</dbReference>
<dbReference type="InterPro" id="IPR002641">
    <property type="entry name" value="PNPLA_dom"/>
</dbReference>
<dbReference type="Pfam" id="PF01734">
    <property type="entry name" value="Patatin"/>
    <property type="match status" value="1"/>
</dbReference>
<proteinExistence type="predicted"/>
<dbReference type="Gene3D" id="3.40.1090.10">
    <property type="entry name" value="Cytosolic phospholipase A2 catalytic domain"/>
    <property type="match status" value="2"/>
</dbReference>
<feature type="active site" description="Nucleophile" evidence="4">
    <location>
        <position position="37"/>
    </location>
</feature>
<keyword evidence="2 4" id="KW-0442">Lipid degradation</keyword>
<dbReference type="Proteomes" id="UP000460549">
    <property type="component" value="Unassembled WGS sequence"/>
</dbReference>
<dbReference type="AlphaFoldDB" id="A0A7X2TRN7"/>
<dbReference type="SUPFAM" id="SSF52151">
    <property type="entry name" value="FabD/lysophospholipase-like"/>
    <property type="match status" value="1"/>
</dbReference>
<evidence type="ECO:0000313" key="7">
    <source>
        <dbReference type="Proteomes" id="UP000460549"/>
    </source>
</evidence>
<feature type="domain" description="PNPLA" evidence="5">
    <location>
        <begin position="4"/>
        <end position="171"/>
    </location>
</feature>
<sequence>MNGLVLEGGAMRGMFTSGILDVFMQENITFDTCVGVSAGAVFGCNFKSRQIGRAIRYNKKYCNDKRYCSVYSLLTTGDLYGATFCYDTLPNVLDPFDYEAFENNPMDFWCVTTDVKSGKPYYVKTTKGSGDDMLYLRASASMPLVSSSVKVGGKLLLDGGISDPIPYRFMLDKKVDRCVVILTQPEGYIKKKNPMNPLFKLIYRGDKSGIARAMSIRHEVYNSQTEEIKKLEKEGKLFVIRPKYSLDIGKTEKDPEKLERVYQEGRRIAIEILPDLISYLS</sequence>
<dbReference type="RefSeq" id="WP_154425295.1">
    <property type="nucleotide sequence ID" value="NZ_VUNN01000009.1"/>
</dbReference>
<evidence type="ECO:0000256" key="4">
    <source>
        <dbReference type="PROSITE-ProRule" id="PRU01161"/>
    </source>
</evidence>
<feature type="active site" description="Proton acceptor" evidence="4">
    <location>
        <position position="158"/>
    </location>
</feature>
<keyword evidence="3 4" id="KW-0443">Lipid metabolism</keyword>
<evidence type="ECO:0000259" key="5">
    <source>
        <dbReference type="PROSITE" id="PS51635"/>
    </source>
</evidence>
<comment type="caution">
    <text evidence="4">Lacks conserved residue(s) required for the propagation of feature annotation.</text>
</comment>
<dbReference type="PANTHER" id="PTHR14226">
    <property type="entry name" value="NEUROPATHY TARGET ESTERASE/SWISS CHEESE D.MELANOGASTER"/>
    <property type="match status" value="1"/>
</dbReference>
<dbReference type="InterPro" id="IPR037483">
    <property type="entry name" value="YjjU-like"/>
</dbReference>
<dbReference type="Pfam" id="PF19890">
    <property type="entry name" value="DUF6363"/>
    <property type="match status" value="1"/>
</dbReference>
<dbReference type="InterPro" id="IPR045943">
    <property type="entry name" value="DUF6363"/>
</dbReference>
<evidence type="ECO:0000313" key="6">
    <source>
        <dbReference type="EMBL" id="MSU06320.1"/>
    </source>
</evidence>
<dbReference type="PROSITE" id="PS51635">
    <property type="entry name" value="PNPLA"/>
    <property type="match status" value="1"/>
</dbReference>
<evidence type="ECO:0000256" key="3">
    <source>
        <dbReference type="ARBA" id="ARBA00023098"/>
    </source>
</evidence>
<keyword evidence="1 4" id="KW-0378">Hydrolase</keyword>
<comment type="caution">
    <text evidence="6">The sequence shown here is derived from an EMBL/GenBank/DDBJ whole genome shotgun (WGS) entry which is preliminary data.</text>
</comment>
<reference evidence="6 7" key="1">
    <citation type="submission" date="2019-08" db="EMBL/GenBank/DDBJ databases">
        <title>In-depth cultivation of the pig gut microbiome towards novel bacterial diversity and tailored functional studies.</title>
        <authorList>
            <person name="Wylensek D."/>
            <person name="Hitch T.C.A."/>
            <person name="Clavel T."/>
        </authorList>
    </citation>
    <scope>NUCLEOTIDE SEQUENCE [LARGE SCALE GENOMIC DNA]</scope>
    <source>
        <strain evidence="6 7">NM-380-WT-3C1</strain>
    </source>
</reference>
<dbReference type="CDD" id="cd07208">
    <property type="entry name" value="Pat_hypo_Ecoli_yjju_like"/>
    <property type="match status" value="1"/>
</dbReference>
<evidence type="ECO:0000256" key="1">
    <source>
        <dbReference type="ARBA" id="ARBA00022801"/>
    </source>
</evidence>
<evidence type="ECO:0000256" key="2">
    <source>
        <dbReference type="ARBA" id="ARBA00022963"/>
    </source>
</evidence>
<gene>
    <name evidence="6" type="ORF">FYJ80_05945</name>
</gene>
<protein>
    <submittedName>
        <fullName evidence="6">Patatin family protein</fullName>
    </submittedName>
</protein>
<dbReference type="GO" id="GO:0016042">
    <property type="term" value="P:lipid catabolic process"/>
    <property type="evidence" value="ECO:0007669"/>
    <property type="project" value="UniProtKB-UniRule"/>
</dbReference>
<name>A0A7X2TRN7_9SPIO</name>
<keyword evidence="7" id="KW-1185">Reference proteome</keyword>
<accession>A0A7X2TRN7</accession>
<feature type="short sequence motif" description="GXSXG" evidence="4">
    <location>
        <begin position="35"/>
        <end position="39"/>
    </location>
</feature>
<organism evidence="6 7">
    <name type="scientific">Bullifex porci</name>
    <dbReference type="NCBI Taxonomy" id="2606638"/>
    <lineage>
        <taxon>Bacteria</taxon>
        <taxon>Pseudomonadati</taxon>
        <taxon>Spirochaetota</taxon>
        <taxon>Spirochaetia</taxon>
        <taxon>Spirochaetales</taxon>
        <taxon>Spirochaetaceae</taxon>
        <taxon>Bullifex</taxon>
    </lineage>
</organism>
<dbReference type="PANTHER" id="PTHR14226:SF25">
    <property type="entry name" value="PHOSPHOESTERASE"/>
    <property type="match status" value="1"/>
</dbReference>
<dbReference type="EMBL" id="VUNN01000009">
    <property type="protein sequence ID" value="MSU06320.1"/>
    <property type="molecule type" value="Genomic_DNA"/>
</dbReference>